<dbReference type="InterPro" id="IPR051785">
    <property type="entry name" value="MMCE/EMCE_epimerase"/>
</dbReference>
<dbReference type="InterPro" id="IPR004360">
    <property type="entry name" value="Glyas_Fos-R_dOase_dom"/>
</dbReference>
<sequence>MNKKIMTAYKCVRVTLLMFGCVLSSYAQSNFSSKVIGIGVVVADLDRSVDFYVNGIGMVKTGSFTINEDFGKRSGLTNGVATNVTMLKLENSPEATDWKLMSFSKKASHPKPKYIQDDTGMQYITIQVKALQPIIDRLTKMKVSFLGSTPTPLNDKAHFVFVQDPDGNFIELIGPLQ</sequence>
<evidence type="ECO:0000256" key="1">
    <source>
        <dbReference type="ARBA" id="ARBA00022723"/>
    </source>
</evidence>
<name>A0A0E3V529_9BACT</name>
<protein>
    <submittedName>
        <fullName evidence="4">Glyoxalase</fullName>
    </submittedName>
</protein>
<dbReference type="HOGENOM" id="CLU_1583883_0_0_10"/>
<dbReference type="PATRIC" id="fig|1379870.5.peg.401"/>
<evidence type="ECO:0000259" key="3">
    <source>
        <dbReference type="PROSITE" id="PS51819"/>
    </source>
</evidence>
<evidence type="ECO:0000313" key="4">
    <source>
        <dbReference type="EMBL" id="AKD53827.1"/>
    </source>
</evidence>
<dbReference type="RefSeq" id="WP_046375421.1">
    <property type="nucleotide sequence ID" value="NZ_CP010429.1"/>
</dbReference>
<dbReference type="Pfam" id="PF00903">
    <property type="entry name" value="Glyoxalase"/>
    <property type="match status" value="1"/>
</dbReference>
<dbReference type="STRING" id="1379870.SD10_01825"/>
<dbReference type="GO" id="GO:0004493">
    <property type="term" value="F:methylmalonyl-CoA epimerase activity"/>
    <property type="evidence" value="ECO:0007669"/>
    <property type="project" value="TreeGrafter"/>
</dbReference>
<proteinExistence type="predicted"/>
<dbReference type="Proteomes" id="UP000033054">
    <property type="component" value="Chromosome"/>
</dbReference>
<dbReference type="PROSITE" id="PS51819">
    <property type="entry name" value="VOC"/>
    <property type="match status" value="1"/>
</dbReference>
<feature type="chain" id="PRO_5002413952" evidence="2">
    <location>
        <begin position="28"/>
        <end position="177"/>
    </location>
</feature>
<dbReference type="InterPro" id="IPR029068">
    <property type="entry name" value="Glyas_Bleomycin-R_OHBP_Dase"/>
</dbReference>
<dbReference type="PANTHER" id="PTHR43048">
    <property type="entry name" value="METHYLMALONYL-COA EPIMERASE"/>
    <property type="match status" value="1"/>
</dbReference>
<keyword evidence="1" id="KW-0479">Metal-binding</keyword>
<evidence type="ECO:0000256" key="2">
    <source>
        <dbReference type="SAM" id="SignalP"/>
    </source>
</evidence>
<dbReference type="PANTHER" id="PTHR43048:SF3">
    <property type="entry name" value="METHYLMALONYL-COA EPIMERASE, MITOCHONDRIAL"/>
    <property type="match status" value="1"/>
</dbReference>
<keyword evidence="5" id="KW-1185">Reference proteome</keyword>
<dbReference type="KEGG" id="srd:SD10_01825"/>
<feature type="domain" description="VOC" evidence="3">
    <location>
        <begin position="34"/>
        <end position="175"/>
    </location>
</feature>
<organism evidence="4 5">
    <name type="scientific">Spirosoma radiotolerans</name>
    <dbReference type="NCBI Taxonomy" id="1379870"/>
    <lineage>
        <taxon>Bacteria</taxon>
        <taxon>Pseudomonadati</taxon>
        <taxon>Bacteroidota</taxon>
        <taxon>Cytophagia</taxon>
        <taxon>Cytophagales</taxon>
        <taxon>Cytophagaceae</taxon>
        <taxon>Spirosoma</taxon>
    </lineage>
</organism>
<feature type="signal peptide" evidence="2">
    <location>
        <begin position="1"/>
        <end position="27"/>
    </location>
</feature>
<evidence type="ECO:0000313" key="5">
    <source>
        <dbReference type="Proteomes" id="UP000033054"/>
    </source>
</evidence>
<dbReference type="GO" id="GO:0046491">
    <property type="term" value="P:L-methylmalonyl-CoA metabolic process"/>
    <property type="evidence" value="ECO:0007669"/>
    <property type="project" value="TreeGrafter"/>
</dbReference>
<accession>A0A0E3V529</accession>
<dbReference type="SUPFAM" id="SSF54593">
    <property type="entry name" value="Glyoxalase/Bleomycin resistance protein/Dihydroxybiphenyl dioxygenase"/>
    <property type="match status" value="1"/>
</dbReference>
<reference evidence="4 5" key="1">
    <citation type="journal article" date="2014" name="Curr. Microbiol.">
        <title>Spirosoma radiotolerans sp. nov., a gamma-radiation-resistant bacterium isolated from gamma ray-irradiated soil.</title>
        <authorList>
            <person name="Lee J.J."/>
            <person name="Srinivasan S."/>
            <person name="Lim S."/>
            <person name="Joe M."/>
            <person name="Im S."/>
            <person name="Bae S.I."/>
            <person name="Park K.R."/>
            <person name="Han J.H."/>
            <person name="Park S.H."/>
            <person name="Joo B.M."/>
            <person name="Park S.J."/>
            <person name="Kim M.K."/>
        </authorList>
    </citation>
    <scope>NUCLEOTIDE SEQUENCE [LARGE SCALE GENOMIC DNA]</scope>
    <source>
        <strain evidence="4 5">DG5A</strain>
    </source>
</reference>
<dbReference type="AlphaFoldDB" id="A0A0E3V529"/>
<dbReference type="EMBL" id="CP010429">
    <property type="protein sequence ID" value="AKD53827.1"/>
    <property type="molecule type" value="Genomic_DNA"/>
</dbReference>
<gene>
    <name evidence="4" type="ORF">SD10_01825</name>
</gene>
<keyword evidence="2" id="KW-0732">Signal</keyword>
<dbReference type="InterPro" id="IPR037523">
    <property type="entry name" value="VOC_core"/>
</dbReference>
<dbReference type="Gene3D" id="3.10.180.10">
    <property type="entry name" value="2,3-Dihydroxybiphenyl 1,2-Dioxygenase, domain 1"/>
    <property type="match status" value="1"/>
</dbReference>
<dbReference type="GO" id="GO:0046872">
    <property type="term" value="F:metal ion binding"/>
    <property type="evidence" value="ECO:0007669"/>
    <property type="project" value="UniProtKB-KW"/>
</dbReference>